<proteinExistence type="predicted"/>
<evidence type="ECO:0008006" key="3">
    <source>
        <dbReference type="Google" id="ProtNLM"/>
    </source>
</evidence>
<reference evidence="1" key="1">
    <citation type="submission" date="2021-12" db="EMBL/GenBank/DDBJ databases">
        <authorList>
            <person name="Zaccaron A."/>
            <person name="Stergiopoulos I."/>
        </authorList>
    </citation>
    <scope>NUCLEOTIDE SEQUENCE</scope>
    <source>
        <strain evidence="1">Race5_Kim</strain>
    </source>
</reference>
<protein>
    <recommendedName>
        <fullName evidence="3">F-box domain-containing protein</fullName>
    </recommendedName>
</protein>
<keyword evidence="2" id="KW-1185">Reference proteome</keyword>
<dbReference type="KEGG" id="ffu:CLAFUR5_02296"/>
<evidence type="ECO:0000313" key="1">
    <source>
        <dbReference type="EMBL" id="UJO11463.1"/>
    </source>
</evidence>
<dbReference type="Proteomes" id="UP000756132">
    <property type="component" value="Chromosome 1"/>
</dbReference>
<reference evidence="1" key="2">
    <citation type="journal article" date="2022" name="Microb. Genom.">
        <title>A chromosome-scale genome assembly of the tomato pathogen Cladosporium fulvum reveals a compartmentalized genome architecture and the presence of a dispensable chromosome.</title>
        <authorList>
            <person name="Zaccaron A.Z."/>
            <person name="Chen L.H."/>
            <person name="Samaras A."/>
            <person name="Stergiopoulos I."/>
        </authorList>
    </citation>
    <scope>NUCLEOTIDE SEQUENCE</scope>
    <source>
        <strain evidence="1">Race5_Kim</strain>
    </source>
</reference>
<gene>
    <name evidence="1" type="ORF">CLAFUR5_02296</name>
</gene>
<dbReference type="RefSeq" id="XP_047755829.1">
    <property type="nucleotide sequence ID" value="XM_047901444.1"/>
</dbReference>
<name>A0A9Q8L604_PASFU</name>
<dbReference type="EMBL" id="CP090163">
    <property type="protein sequence ID" value="UJO11463.1"/>
    <property type="molecule type" value="Genomic_DNA"/>
</dbReference>
<evidence type="ECO:0000313" key="2">
    <source>
        <dbReference type="Proteomes" id="UP000756132"/>
    </source>
</evidence>
<organism evidence="1 2">
    <name type="scientific">Passalora fulva</name>
    <name type="common">Tomato leaf mold</name>
    <name type="synonym">Cladosporium fulvum</name>
    <dbReference type="NCBI Taxonomy" id="5499"/>
    <lineage>
        <taxon>Eukaryota</taxon>
        <taxon>Fungi</taxon>
        <taxon>Dikarya</taxon>
        <taxon>Ascomycota</taxon>
        <taxon>Pezizomycotina</taxon>
        <taxon>Dothideomycetes</taxon>
        <taxon>Dothideomycetidae</taxon>
        <taxon>Mycosphaerellales</taxon>
        <taxon>Mycosphaerellaceae</taxon>
        <taxon>Fulvia</taxon>
    </lineage>
</organism>
<sequence>MQLQDRMVRADALKHITLSSSHSPATTQSTTRIIYNYHHDRNSPHARTTGSRVRNMSAAQQVFDTAELLEIIICQCPPYQIQELKSVARSWRDMINSSNAVRRSRVLLTLCSDAPDYDNDDVPLWDVNTFCTYYATDWVRLNPVFEKVHYEFGQMRIETTYYDITIVLPSSLSHSSSLEEFVTTPPVAAITLGTRCWSSDNGEWHVPDNENACTAYNKEGLKVKDILAVRDALIAAQHTSSDNQPPSVDTIVQAGFEIEGTNAQDNTLEDRMLHDLYFQGFLPRYRKASDMPGTRFEKAKQRDRALDWHPSMDSRKERLYYDNED</sequence>
<dbReference type="GeneID" id="71982174"/>
<dbReference type="AlphaFoldDB" id="A0A9Q8L604"/>
<accession>A0A9Q8L604</accession>